<sequence>MSTFLKELKITNYKCFAKEISIEFNVPNNKEKGSGLTVLIGNNGIGKTAILEAIEYLTLNYFSLQNKLDVNDFSDYSKSIVLRASTNEAKEYSIGISARDKGSRKAFTAPFIVQLMSDEKKHMTKEEQFNRTDETSQSELQKKVEIFFFKHDRAKEISSTGYRTAFQKITDELNWRFLRNIKQNGTNADERHDSTADNEETLKALVEELKETFSGHERPLKEFFEILEKRKENAFKDEKDEKGKKGEEDKKDERGRQYQAYCINLLMMIASAGDDSLQKCVATLIKNDGRQRKLAIKEDPADDDSLQKCVATLTGDEAEKKLKLLQYALKFMNISLSERYCEYADELKTLLSEGSTEKSHIQLRRAFDELQKYFPNNEEVKNINISPFNLLQPFSNASITSRAEKSLSQIDISSLGSGIQMMIALLILREIAEMSQNNTAKSTKETAQTEETEQTPGLIYLIDEPELHLHPSAQRKLMELLLEESKTKQIIIATHSTELIHPIFCKKEEPEKHHNDTPQTEGENKSERQNAPIKPYFRIFKRESQEITVTADAVKLLLPFPSREEIIFRAFDVFTTDFHNELYGTLYSKLEKQFYDEQKNKRFIAEEFDKKVAELKENLKEGEHIPSPAEKEWKKYNSKKGEVIAEKVTIHTYIRNSIHHPENTLNTLYTEKELKESIETLIKLLGDFLKRESKHRRLRY</sequence>
<name>A0A2U8BSZ4_9RICK</name>
<dbReference type="EMBL" id="CP025989">
    <property type="protein sequence ID" value="AWD33484.1"/>
    <property type="molecule type" value="Genomic_DNA"/>
</dbReference>
<dbReference type="SUPFAM" id="SSF52540">
    <property type="entry name" value="P-loop containing nucleoside triphosphate hydrolases"/>
    <property type="match status" value="1"/>
</dbReference>
<feature type="domain" description="Endonuclease GajA/Old nuclease/RecF-like AAA" evidence="2">
    <location>
        <begin position="5"/>
        <end position="500"/>
    </location>
</feature>
<dbReference type="PANTHER" id="PTHR43581:SF2">
    <property type="entry name" value="EXCINUCLEASE ATPASE SUBUNIT"/>
    <property type="match status" value="1"/>
</dbReference>
<dbReference type="KEGG" id="fso:Fsol_00708"/>
<dbReference type="Proteomes" id="UP000244519">
    <property type="component" value="Chromosome"/>
</dbReference>
<proteinExistence type="predicted"/>
<keyword evidence="4" id="KW-1185">Reference proteome</keyword>
<feature type="compositionally biased region" description="Basic and acidic residues" evidence="1">
    <location>
        <begin position="505"/>
        <end position="528"/>
    </location>
</feature>
<dbReference type="PANTHER" id="PTHR43581">
    <property type="entry name" value="ATP/GTP PHOSPHATASE"/>
    <property type="match status" value="1"/>
</dbReference>
<dbReference type="CDD" id="cd00267">
    <property type="entry name" value="ABC_ATPase"/>
    <property type="match status" value="1"/>
</dbReference>
<dbReference type="InterPro" id="IPR051396">
    <property type="entry name" value="Bact_Antivir_Def_Nuclease"/>
</dbReference>
<evidence type="ECO:0000256" key="1">
    <source>
        <dbReference type="SAM" id="MobiDB-lite"/>
    </source>
</evidence>
<dbReference type="AlphaFoldDB" id="A0A2U8BSZ4"/>
<reference evidence="3 4" key="1">
    <citation type="journal article" date="2018" name="Genome Biol. Evol.">
        <title>The Genome Sequence of "Candidatus Fokinia solitaria": Insights on Reductive Evolution in Rickettsiales.</title>
        <authorList>
            <person name="Floriano A.M."/>
            <person name="Castelli M."/>
            <person name="Krenek S."/>
            <person name="Berendonk T.U."/>
            <person name="Bazzocchi C."/>
            <person name="Petroni G."/>
            <person name="Sassera D."/>
        </authorList>
    </citation>
    <scope>NUCLEOTIDE SEQUENCE [LARGE SCALE GENOMIC DNA]</scope>
    <source>
        <strain evidence="3">Rio ETE_ALG 3VII</strain>
    </source>
</reference>
<dbReference type="Gene3D" id="3.40.50.300">
    <property type="entry name" value="P-loop containing nucleotide triphosphate hydrolases"/>
    <property type="match status" value="2"/>
</dbReference>
<dbReference type="InterPro" id="IPR027417">
    <property type="entry name" value="P-loop_NTPase"/>
</dbReference>
<feature type="region of interest" description="Disordered" evidence="1">
    <location>
        <begin position="505"/>
        <end position="529"/>
    </location>
</feature>
<dbReference type="InterPro" id="IPR041685">
    <property type="entry name" value="AAA_GajA/Old/RecF-like"/>
</dbReference>
<accession>A0A2U8BSZ4</accession>
<dbReference type="RefSeq" id="WP_108673491.1">
    <property type="nucleotide sequence ID" value="NZ_CP025989.1"/>
</dbReference>
<evidence type="ECO:0000313" key="3">
    <source>
        <dbReference type="EMBL" id="AWD33484.1"/>
    </source>
</evidence>
<dbReference type="OrthoDB" id="9789856at2"/>
<evidence type="ECO:0000259" key="2">
    <source>
        <dbReference type="Pfam" id="PF13175"/>
    </source>
</evidence>
<gene>
    <name evidence="3" type="ORF">Fsol_00708</name>
</gene>
<organism evidence="3 4">
    <name type="scientific">Candidatus Fokinia solitaria</name>
    <dbReference type="NCBI Taxonomy" id="1802984"/>
    <lineage>
        <taxon>Bacteria</taxon>
        <taxon>Pseudomonadati</taxon>
        <taxon>Pseudomonadota</taxon>
        <taxon>Alphaproteobacteria</taxon>
        <taxon>Rickettsiales</taxon>
        <taxon>Candidatus Midichloriaceae</taxon>
        <taxon>Candidatus Fokinia</taxon>
    </lineage>
</organism>
<evidence type="ECO:0000313" key="4">
    <source>
        <dbReference type="Proteomes" id="UP000244519"/>
    </source>
</evidence>
<dbReference type="Pfam" id="PF13175">
    <property type="entry name" value="AAA_15"/>
    <property type="match status" value="1"/>
</dbReference>
<protein>
    <recommendedName>
        <fullName evidence="2">Endonuclease GajA/Old nuclease/RecF-like AAA domain-containing protein</fullName>
    </recommendedName>
</protein>